<protein>
    <recommendedName>
        <fullName evidence="2">Phage tail tape measure protein domain-containing protein</fullName>
    </recommendedName>
</protein>
<name>A0A0D8J0H4_9FIRM</name>
<dbReference type="Proteomes" id="UP000032483">
    <property type="component" value="Unassembled WGS sequence"/>
</dbReference>
<keyword evidence="1" id="KW-0175">Coiled coil</keyword>
<evidence type="ECO:0000313" key="4">
    <source>
        <dbReference type="Proteomes" id="UP000032483"/>
    </source>
</evidence>
<gene>
    <name evidence="3" type="ORF">TQ39_07545</name>
</gene>
<dbReference type="RefSeq" id="WP_009323315.1">
    <property type="nucleotide sequence ID" value="NZ_JXXK01000008.1"/>
</dbReference>
<evidence type="ECO:0000256" key="1">
    <source>
        <dbReference type="SAM" id="Coils"/>
    </source>
</evidence>
<sequence>MADELGIKLKASLGDYRELIKGISNLEKEIKPIKIKLDLGNARELVDILKKATNLMQGTGSSSAHASVVQTINSNDISQSINLLTRYSVLLEKIKSAKYDGTGFDFGKLNLSELEKYASLLKSALSNGEISRDELNKFKIDLISAEGVIRQFDVELANMRGDEKFAKDIQNATVQLQNLQNQMLSYLKNTPNLSASTRNAIQSRYDNITQIINSGTATDKNVLDARDFFSAIQRDAKIAGEEVESFGGKIRRLFREHFNTAVAMAGVHLLQTAMRELWQNVQDVDAAMTELKKVTDLSDSSALEFMDKAAVKAKELGASMSGYINSVADWSRLGYKLDDAEMLADASQLYLNVGDDVDDINESTSTLISTVRAFKLEASDAAGVVDKLNEVSNNYATSAGDIGAALARSSAALFAGGNSLEESIALITAAQSTIQDAEKVGGHMRPTA</sequence>
<reference evidence="3" key="1">
    <citation type="submission" date="2015-02" db="EMBL/GenBank/DDBJ databases">
        <title>A novel member of the family Ruminococcaceae isolated from human feces.</title>
        <authorList>
            <person name="Shkoporov A.N."/>
            <person name="Chaplin A.V."/>
            <person name="Motuzova O.V."/>
            <person name="Kafarskaia L.I."/>
            <person name="Khokhlova E.V."/>
            <person name="Efimov B.A."/>
        </authorList>
    </citation>
    <scope>NUCLEOTIDE SEQUENCE [LARGE SCALE GENOMIC DNA]</scope>
    <source>
        <strain evidence="3">585-1</strain>
    </source>
</reference>
<comment type="caution">
    <text evidence="3">The sequence shown here is derived from an EMBL/GenBank/DDBJ whole genome shotgun (WGS) entry which is preliminary data.</text>
</comment>
<evidence type="ECO:0000313" key="3">
    <source>
        <dbReference type="EMBL" id="KJF40244.1"/>
    </source>
</evidence>
<feature type="coiled-coil region" evidence="1">
    <location>
        <begin position="162"/>
        <end position="189"/>
    </location>
</feature>
<keyword evidence="4" id="KW-1185">Reference proteome</keyword>
<proteinExistence type="predicted"/>
<dbReference type="Pfam" id="PF10145">
    <property type="entry name" value="PhageMin_Tail"/>
    <property type="match status" value="1"/>
</dbReference>
<dbReference type="InterPro" id="IPR010090">
    <property type="entry name" value="Phage_tape_meas"/>
</dbReference>
<accession>A0A0D8J0H4</accession>
<dbReference type="AlphaFoldDB" id="A0A0D8J0H4"/>
<evidence type="ECO:0000259" key="2">
    <source>
        <dbReference type="Pfam" id="PF10145"/>
    </source>
</evidence>
<dbReference type="GeneID" id="42856464"/>
<dbReference type="EMBL" id="JXXK01000008">
    <property type="protein sequence ID" value="KJF40244.1"/>
    <property type="molecule type" value="Genomic_DNA"/>
</dbReference>
<dbReference type="NCBIfam" id="TIGR01760">
    <property type="entry name" value="tape_meas_TP901"/>
    <property type="match status" value="1"/>
</dbReference>
<organism evidence="3 4">
    <name type="scientific">Ruthenibacterium lactatiformans</name>
    <dbReference type="NCBI Taxonomy" id="1550024"/>
    <lineage>
        <taxon>Bacteria</taxon>
        <taxon>Bacillati</taxon>
        <taxon>Bacillota</taxon>
        <taxon>Clostridia</taxon>
        <taxon>Eubacteriales</taxon>
        <taxon>Oscillospiraceae</taxon>
        <taxon>Ruthenibacterium</taxon>
    </lineage>
</organism>
<feature type="domain" description="Phage tail tape measure protein" evidence="2">
    <location>
        <begin position="312"/>
        <end position="445"/>
    </location>
</feature>